<comment type="caution">
    <text evidence="4">The sequence shown here is derived from an EMBL/GenBank/DDBJ whole genome shotgun (WGS) entry which is preliminary data.</text>
</comment>
<reference evidence="4 5" key="1">
    <citation type="submission" date="2024-11" db="EMBL/GenBank/DDBJ databases">
        <title>A near-complete genome assembly of Cinchona calisaya.</title>
        <authorList>
            <person name="Lian D.C."/>
            <person name="Zhao X.W."/>
            <person name="Wei L."/>
        </authorList>
    </citation>
    <scope>NUCLEOTIDE SEQUENCE [LARGE SCALE GENOMIC DNA]</scope>
    <source>
        <tissue evidence="4">Nenye</tissue>
    </source>
</reference>
<dbReference type="PANTHER" id="PTHR10795">
    <property type="entry name" value="PROPROTEIN CONVERTASE SUBTILISIN/KEXIN"/>
    <property type="match status" value="1"/>
</dbReference>
<name>A0ABD2Z5N6_9GENT</name>
<dbReference type="InterPro" id="IPR000209">
    <property type="entry name" value="Peptidase_S8/S53_dom"/>
</dbReference>
<keyword evidence="5" id="KW-1185">Reference proteome</keyword>
<dbReference type="Pfam" id="PF00082">
    <property type="entry name" value="Peptidase_S8"/>
    <property type="match status" value="1"/>
</dbReference>
<feature type="domain" description="Peptidase S8/S53" evidence="3">
    <location>
        <begin position="28"/>
        <end position="96"/>
    </location>
</feature>
<dbReference type="SUPFAM" id="SSF52743">
    <property type="entry name" value="Subtilisin-like"/>
    <property type="match status" value="1"/>
</dbReference>
<keyword evidence="2" id="KW-0732">Signal</keyword>
<gene>
    <name evidence="4" type="ORF">ACH5RR_027516</name>
</gene>
<dbReference type="Gene3D" id="3.40.50.200">
    <property type="entry name" value="Peptidase S8/S53 domain"/>
    <property type="match status" value="1"/>
</dbReference>
<evidence type="ECO:0000256" key="2">
    <source>
        <dbReference type="ARBA" id="ARBA00022729"/>
    </source>
</evidence>
<evidence type="ECO:0000313" key="5">
    <source>
        <dbReference type="Proteomes" id="UP001630127"/>
    </source>
</evidence>
<organism evidence="4 5">
    <name type="scientific">Cinchona calisaya</name>
    <dbReference type="NCBI Taxonomy" id="153742"/>
    <lineage>
        <taxon>Eukaryota</taxon>
        <taxon>Viridiplantae</taxon>
        <taxon>Streptophyta</taxon>
        <taxon>Embryophyta</taxon>
        <taxon>Tracheophyta</taxon>
        <taxon>Spermatophyta</taxon>
        <taxon>Magnoliopsida</taxon>
        <taxon>eudicotyledons</taxon>
        <taxon>Gunneridae</taxon>
        <taxon>Pentapetalae</taxon>
        <taxon>asterids</taxon>
        <taxon>lamiids</taxon>
        <taxon>Gentianales</taxon>
        <taxon>Rubiaceae</taxon>
        <taxon>Cinchonoideae</taxon>
        <taxon>Cinchoneae</taxon>
        <taxon>Cinchona</taxon>
    </lineage>
</organism>
<dbReference type="Proteomes" id="UP001630127">
    <property type="component" value="Unassembled WGS sequence"/>
</dbReference>
<evidence type="ECO:0000259" key="3">
    <source>
        <dbReference type="Pfam" id="PF00082"/>
    </source>
</evidence>
<dbReference type="Gene3D" id="3.50.30.30">
    <property type="match status" value="1"/>
</dbReference>
<evidence type="ECO:0000313" key="4">
    <source>
        <dbReference type="EMBL" id="KAL3514799.1"/>
    </source>
</evidence>
<evidence type="ECO:0000256" key="1">
    <source>
        <dbReference type="ARBA" id="ARBA00011073"/>
    </source>
</evidence>
<dbReference type="InterPro" id="IPR045051">
    <property type="entry name" value="SBT"/>
</dbReference>
<sequence>MSIITYQDGDEILSYINSTRNPVATILPTVTVENYTPAPTVAYFSAIGPVEKNDNLIKPDIAAPGVNILSAWPSNDTQDGKTTSSFNILSGTSIAYPPMYLGLQQQ</sequence>
<protein>
    <recommendedName>
        <fullName evidence="3">Peptidase S8/S53 domain-containing protein</fullName>
    </recommendedName>
</protein>
<dbReference type="EMBL" id="JBJUIK010000011">
    <property type="protein sequence ID" value="KAL3514799.1"/>
    <property type="molecule type" value="Genomic_DNA"/>
</dbReference>
<dbReference type="AlphaFoldDB" id="A0ABD2Z5N6"/>
<comment type="similarity">
    <text evidence="1">Belongs to the peptidase S8 family.</text>
</comment>
<dbReference type="InterPro" id="IPR036852">
    <property type="entry name" value="Peptidase_S8/S53_dom_sf"/>
</dbReference>
<proteinExistence type="inferred from homology"/>
<accession>A0ABD2Z5N6</accession>